<name>A0A9D5CSR7_9LILI</name>
<evidence type="ECO:0000313" key="1">
    <source>
        <dbReference type="EMBL" id="KAJ0977650.1"/>
    </source>
</evidence>
<reference evidence="1" key="1">
    <citation type="submission" date="2021-03" db="EMBL/GenBank/DDBJ databases">
        <authorList>
            <person name="Li Z."/>
            <person name="Yang C."/>
        </authorList>
    </citation>
    <scope>NUCLEOTIDE SEQUENCE</scope>
    <source>
        <strain evidence="1">Dzin_1.0</strain>
        <tissue evidence="1">Leaf</tissue>
    </source>
</reference>
<gene>
    <name evidence="1" type="ORF">J5N97_013124</name>
</gene>
<accession>A0A9D5CSR7</accession>
<proteinExistence type="predicted"/>
<dbReference type="AlphaFoldDB" id="A0A9D5CSR7"/>
<dbReference type="InterPro" id="IPR036513">
    <property type="entry name" value="STAS_dom_sf"/>
</dbReference>
<keyword evidence="2" id="KW-1185">Reference proteome</keyword>
<sequence length="93" mass="10610">MLCHNRSIFPLGNKPLCRMQDCNVERDGLAIAIGTSIFRVLQITRPKIVSLGNIPGSDIYRHLQQYRDARRVPGFLILAFEAPINFANTTWLR</sequence>
<reference evidence="1" key="2">
    <citation type="journal article" date="2022" name="Hortic Res">
        <title>The genome of Dioscorea zingiberensis sheds light on the biosynthesis, origin and evolution of the medicinally important diosgenin saponins.</title>
        <authorList>
            <person name="Li Y."/>
            <person name="Tan C."/>
            <person name="Li Z."/>
            <person name="Guo J."/>
            <person name="Li S."/>
            <person name="Chen X."/>
            <person name="Wang C."/>
            <person name="Dai X."/>
            <person name="Yang H."/>
            <person name="Song W."/>
            <person name="Hou L."/>
            <person name="Xu J."/>
            <person name="Tong Z."/>
            <person name="Xu A."/>
            <person name="Yuan X."/>
            <person name="Wang W."/>
            <person name="Yang Q."/>
            <person name="Chen L."/>
            <person name="Sun Z."/>
            <person name="Wang K."/>
            <person name="Pan B."/>
            <person name="Chen J."/>
            <person name="Bao Y."/>
            <person name="Liu F."/>
            <person name="Qi X."/>
            <person name="Gang D.R."/>
            <person name="Wen J."/>
            <person name="Li J."/>
        </authorList>
    </citation>
    <scope>NUCLEOTIDE SEQUENCE</scope>
    <source>
        <strain evidence="1">Dzin_1.0</strain>
    </source>
</reference>
<dbReference type="EMBL" id="JAGGNH010000003">
    <property type="protein sequence ID" value="KAJ0977650.1"/>
    <property type="molecule type" value="Genomic_DNA"/>
</dbReference>
<dbReference type="Proteomes" id="UP001085076">
    <property type="component" value="Miscellaneous, Linkage group lg03"/>
</dbReference>
<dbReference type="OrthoDB" id="288203at2759"/>
<comment type="caution">
    <text evidence="1">The sequence shown here is derived from an EMBL/GenBank/DDBJ whole genome shotgun (WGS) entry which is preliminary data.</text>
</comment>
<evidence type="ECO:0000313" key="2">
    <source>
        <dbReference type="Proteomes" id="UP001085076"/>
    </source>
</evidence>
<organism evidence="1 2">
    <name type="scientific">Dioscorea zingiberensis</name>
    <dbReference type="NCBI Taxonomy" id="325984"/>
    <lineage>
        <taxon>Eukaryota</taxon>
        <taxon>Viridiplantae</taxon>
        <taxon>Streptophyta</taxon>
        <taxon>Embryophyta</taxon>
        <taxon>Tracheophyta</taxon>
        <taxon>Spermatophyta</taxon>
        <taxon>Magnoliopsida</taxon>
        <taxon>Liliopsida</taxon>
        <taxon>Dioscoreales</taxon>
        <taxon>Dioscoreaceae</taxon>
        <taxon>Dioscorea</taxon>
    </lineage>
</organism>
<protein>
    <submittedName>
        <fullName evidence="1">Uncharacterized protein</fullName>
    </submittedName>
</protein>
<dbReference type="Gene3D" id="3.30.750.24">
    <property type="entry name" value="STAS domain"/>
    <property type="match status" value="1"/>
</dbReference>